<evidence type="ECO:0000256" key="1">
    <source>
        <dbReference type="SAM" id="MobiDB-lite"/>
    </source>
</evidence>
<evidence type="ECO:0000313" key="3">
    <source>
        <dbReference type="Proteomes" id="UP000026962"/>
    </source>
</evidence>
<dbReference type="PANTHER" id="PTHR32141">
    <property type="match status" value="1"/>
</dbReference>
<feature type="compositionally biased region" description="Basic residues" evidence="1">
    <location>
        <begin position="266"/>
        <end position="276"/>
    </location>
</feature>
<organism evidence="2">
    <name type="scientific">Oryza punctata</name>
    <name type="common">Red rice</name>
    <dbReference type="NCBI Taxonomy" id="4537"/>
    <lineage>
        <taxon>Eukaryota</taxon>
        <taxon>Viridiplantae</taxon>
        <taxon>Streptophyta</taxon>
        <taxon>Embryophyta</taxon>
        <taxon>Tracheophyta</taxon>
        <taxon>Spermatophyta</taxon>
        <taxon>Magnoliopsida</taxon>
        <taxon>Liliopsida</taxon>
        <taxon>Poales</taxon>
        <taxon>Poaceae</taxon>
        <taxon>BOP clade</taxon>
        <taxon>Oryzoideae</taxon>
        <taxon>Oryzeae</taxon>
        <taxon>Oryzinae</taxon>
        <taxon>Oryza</taxon>
    </lineage>
</organism>
<keyword evidence="3" id="KW-1185">Reference proteome</keyword>
<dbReference type="Gramene" id="OPUNC10G08550.1">
    <property type="protein sequence ID" value="OPUNC10G08550.1"/>
    <property type="gene ID" value="OPUNC10G08550"/>
</dbReference>
<feature type="compositionally biased region" description="Basic residues" evidence="1">
    <location>
        <begin position="144"/>
        <end position="156"/>
    </location>
</feature>
<evidence type="ECO:0000313" key="2">
    <source>
        <dbReference type="EnsemblPlants" id="OPUNC10G08550.1"/>
    </source>
</evidence>
<reference evidence="2" key="1">
    <citation type="submission" date="2015-04" db="UniProtKB">
        <authorList>
            <consortium name="EnsemblPlants"/>
        </authorList>
    </citation>
    <scope>IDENTIFICATION</scope>
</reference>
<dbReference type="InterPro" id="IPR055302">
    <property type="entry name" value="F-box_dom-containing"/>
</dbReference>
<feature type="region of interest" description="Disordered" evidence="1">
    <location>
        <begin position="266"/>
        <end position="317"/>
    </location>
</feature>
<dbReference type="PANTHER" id="PTHR32141:SF26">
    <property type="entry name" value="OS08G0328600 PROTEIN"/>
    <property type="match status" value="1"/>
</dbReference>
<sequence length="440" mass="48779">MAAGGGDDRLSDLPDDLLLRILCLEAASIGALSRRWGSLWWSSGAVNLAASVYFDGAVSRSVSLDEREEAFSSCRDAFKEARWNSGVYSLIVAFLPTETLRVLDIAGCTRLALPSAAAAAFPRLETLQLRRCVVRLKTPTTRVGGRRVVRRRRHRRSDGESGSDTAEEAPHPPPLPGGHHSRAGTVTYDDDNNGGGGGIAIDAPKLCSFTYTRVARRFYLKSPVEAADMEEVVHLHFLHDYHLNEDATRVHFWRFVGNFTNAKALKLKLHNRPPRRRQGEPSRAHPHFPQPRAPQARNGGAAAGDRQPTPLLPPSLQPQARHVTSILEFQQDFDNSIAKVSLKFQIDSPDNFGARLVRFLAQNAKVLEEMYIDSGDRKLCEHINLIESWVGADGSSINISSKQKNFVDSSSFVFSRTYPGMRATSLTVLPLERWKSSMDD</sequence>
<dbReference type="AlphaFoldDB" id="A0A0E0M7M9"/>
<name>A0A0E0M7M9_ORYPU</name>
<dbReference type="Proteomes" id="UP000026962">
    <property type="component" value="Chromosome 10"/>
</dbReference>
<evidence type="ECO:0008006" key="4">
    <source>
        <dbReference type="Google" id="ProtNLM"/>
    </source>
</evidence>
<proteinExistence type="predicted"/>
<feature type="region of interest" description="Disordered" evidence="1">
    <location>
        <begin position="144"/>
        <end position="191"/>
    </location>
</feature>
<protein>
    <recommendedName>
        <fullName evidence="4">FBD domain-containing protein</fullName>
    </recommendedName>
</protein>
<dbReference type="EnsemblPlants" id="OPUNC10G08550.1">
    <property type="protein sequence ID" value="OPUNC10G08550.1"/>
    <property type="gene ID" value="OPUNC10G08550"/>
</dbReference>
<dbReference type="HOGENOM" id="CLU_024602_1_1_1"/>
<reference evidence="2" key="2">
    <citation type="submission" date="2018-05" db="EMBL/GenBank/DDBJ databases">
        <title>OpunRS2 (Oryza punctata Reference Sequence Version 2).</title>
        <authorList>
            <person name="Zhang J."/>
            <person name="Kudrna D."/>
            <person name="Lee S."/>
            <person name="Talag J."/>
            <person name="Welchert J."/>
            <person name="Wing R.A."/>
        </authorList>
    </citation>
    <scope>NUCLEOTIDE SEQUENCE [LARGE SCALE GENOMIC DNA]</scope>
</reference>
<accession>A0A0E0M7M9</accession>